<name>A0AAW1N7W6_SAPOF</name>
<dbReference type="InterPro" id="IPR009003">
    <property type="entry name" value="Peptidase_S1_PA"/>
</dbReference>
<keyword evidence="2" id="KW-1185">Reference proteome</keyword>
<protein>
    <submittedName>
        <fullName evidence="1">Uncharacterized protein</fullName>
    </submittedName>
</protein>
<dbReference type="Gene3D" id="2.40.10.120">
    <property type="match status" value="1"/>
</dbReference>
<evidence type="ECO:0000313" key="2">
    <source>
        <dbReference type="Proteomes" id="UP001443914"/>
    </source>
</evidence>
<dbReference type="PANTHER" id="PTHR47389">
    <property type="entry name" value="OS09G0436400 PROTEIN"/>
    <property type="match status" value="1"/>
</dbReference>
<evidence type="ECO:0000313" key="1">
    <source>
        <dbReference type="EMBL" id="KAK9755121.1"/>
    </source>
</evidence>
<dbReference type="SUPFAM" id="SSF50494">
    <property type="entry name" value="Trypsin-like serine proteases"/>
    <property type="match status" value="1"/>
</dbReference>
<dbReference type="Proteomes" id="UP001443914">
    <property type="component" value="Unassembled WGS sequence"/>
</dbReference>
<accession>A0AAW1N7W6</accession>
<dbReference type="AlphaFoldDB" id="A0AAW1N7W6"/>
<gene>
    <name evidence="1" type="ORF">RND81_01G003800</name>
</gene>
<dbReference type="EMBL" id="JBDFQZ010000001">
    <property type="protein sequence ID" value="KAK9755121.1"/>
    <property type="molecule type" value="Genomic_DNA"/>
</dbReference>
<proteinExistence type="predicted"/>
<comment type="caution">
    <text evidence="1">The sequence shown here is derived from an EMBL/GenBank/DDBJ whole genome shotgun (WGS) entry which is preliminary data.</text>
</comment>
<dbReference type="PANTHER" id="PTHR47389:SF4">
    <property type="entry name" value="OS09G0436400 PROTEIN"/>
    <property type="match status" value="1"/>
</dbReference>
<sequence>MEGSSADFYEFSPSELLVLEKWFAGGKRRFIAQPHYHLDIDAKMAALKISPSIVSLISFSGDQVLSQASGTIIETQQNYNFVMTSLYLVRPRRSASKSAKNRLAHNLKVVVRASDENSYVGKIHVYDFHYNILLIKFKSKSPFPCARLRNPENSFQLHPHSLKLKPGDPIVIVGKYFYCDCEFMAASGSFSMRDGLLDDYGCGELLSVTCRSPCGISPSFLRN</sequence>
<reference evidence="1" key="1">
    <citation type="submission" date="2024-03" db="EMBL/GenBank/DDBJ databases">
        <title>WGS assembly of Saponaria officinalis var. Norfolk2.</title>
        <authorList>
            <person name="Jenkins J."/>
            <person name="Shu S."/>
            <person name="Grimwood J."/>
            <person name="Barry K."/>
            <person name="Goodstein D."/>
            <person name="Schmutz J."/>
            <person name="Leebens-Mack J."/>
            <person name="Osbourn A."/>
        </authorList>
    </citation>
    <scope>NUCLEOTIDE SEQUENCE [LARGE SCALE GENOMIC DNA]</scope>
    <source>
        <strain evidence="1">JIC</strain>
    </source>
</reference>
<organism evidence="1 2">
    <name type="scientific">Saponaria officinalis</name>
    <name type="common">Common soapwort</name>
    <name type="synonym">Lychnis saponaria</name>
    <dbReference type="NCBI Taxonomy" id="3572"/>
    <lineage>
        <taxon>Eukaryota</taxon>
        <taxon>Viridiplantae</taxon>
        <taxon>Streptophyta</taxon>
        <taxon>Embryophyta</taxon>
        <taxon>Tracheophyta</taxon>
        <taxon>Spermatophyta</taxon>
        <taxon>Magnoliopsida</taxon>
        <taxon>eudicotyledons</taxon>
        <taxon>Gunneridae</taxon>
        <taxon>Pentapetalae</taxon>
        <taxon>Caryophyllales</taxon>
        <taxon>Caryophyllaceae</taxon>
        <taxon>Caryophylleae</taxon>
        <taxon>Saponaria</taxon>
    </lineage>
</organism>